<gene>
    <name evidence="10" type="ORF">glysoja_030523</name>
</gene>
<evidence type="ECO:0000313" key="10">
    <source>
        <dbReference type="EMBL" id="KHN34069.1"/>
    </source>
</evidence>
<evidence type="ECO:0000259" key="8">
    <source>
        <dbReference type="Pfam" id="PF13839"/>
    </source>
</evidence>
<evidence type="ECO:0000259" key="9">
    <source>
        <dbReference type="Pfam" id="PF14416"/>
    </source>
</evidence>
<evidence type="ECO:0000256" key="7">
    <source>
        <dbReference type="SAM" id="Phobius"/>
    </source>
</evidence>
<name>A0A0B2RP33_GLYSO</name>
<evidence type="ECO:0000256" key="1">
    <source>
        <dbReference type="ARBA" id="ARBA00004167"/>
    </source>
</evidence>
<dbReference type="Pfam" id="PF14416">
    <property type="entry name" value="PMR5N"/>
    <property type="match status" value="1"/>
</dbReference>
<reference evidence="10" key="1">
    <citation type="submission" date="2014-07" db="EMBL/GenBank/DDBJ databases">
        <title>Identification of a novel salt tolerance gene in wild soybean by whole-genome sequencing.</title>
        <authorList>
            <person name="Lam H.-M."/>
            <person name="Qi X."/>
            <person name="Li M.-W."/>
            <person name="Liu X."/>
            <person name="Xie M."/>
            <person name="Ni M."/>
            <person name="Xu X."/>
        </authorList>
    </citation>
    <scope>NUCLEOTIDE SEQUENCE [LARGE SCALE GENOMIC DNA]</scope>
    <source>
        <tissue evidence="10">Root</tissue>
    </source>
</reference>
<sequence>MSALNRTIISFNKTSSFNRRTLGIGSPRAIHNNRFGCVSLRFQVLIITVSVVSFFVAVGGYMYVLPSLSRAFFNGQVPLLSEHNSNGSVRECDVFDGSWVQVKDHTLYNATECPFVERGFDCLGNGRGDRDYLGWRWKPRSCDIPRFDVRGVLEMLRSKRVVFVGDSMSRTQWESLICMLMAGVEDKRGVYEVNQNQITKRIRFLGVRFSAFNFTIEFFRSVFLVQQGRVPRHAPKRVQSTLLLDKLDDISDQWLNSDILIFNTGHWWVPSKLFDMDYLGWRWKPRSCDIPRFDVRGVLEMLRSKRVVFVGDSMSRTQWESLICMLMAGVEDKRGVYEVNQNQITKRIRFLGVRFSAFNFTIEFFRSVFLVQQGRVPRHAPKRVQSTLLLDKLDDISDQWLNSDILIFNTGHWWVPSKLFDMGCYFQVGSSLKLGMTIPSAFRIALETWSSWVDREINKNRTRIFFRTFEPSHWSDLTRRICNVTQYPTFGTNGRDQSLFSDTILDVVKNVTIPINALHVTSMSAFRSDAHVGSWSDNPSIQDCSHWCLPGVPDMWNEIILSQLFAESEIPSQQIESFSKFSYLLID</sequence>
<keyword evidence="4" id="KW-0735">Signal-anchor</keyword>
<protein>
    <submittedName>
        <fullName evidence="10">Uncharacterized protein</fullName>
    </submittedName>
</protein>
<feature type="domain" description="Trichome birefringence-like C-terminal" evidence="8">
    <location>
        <begin position="290"/>
        <end position="562"/>
    </location>
</feature>
<feature type="domain" description="Trichome birefringence-like N-terminal" evidence="9">
    <location>
        <begin position="91"/>
        <end position="143"/>
    </location>
</feature>
<dbReference type="PANTHER" id="PTHR32285">
    <property type="entry name" value="PROTEIN TRICHOME BIREFRINGENCE-LIKE 9-RELATED"/>
    <property type="match status" value="1"/>
</dbReference>
<feature type="transmembrane region" description="Helical" evidence="7">
    <location>
        <begin position="44"/>
        <end position="64"/>
    </location>
</feature>
<evidence type="ECO:0000256" key="3">
    <source>
        <dbReference type="ARBA" id="ARBA00022692"/>
    </source>
</evidence>
<dbReference type="Pfam" id="PF13839">
    <property type="entry name" value="PC-Esterase"/>
    <property type="match status" value="2"/>
</dbReference>
<keyword evidence="3 7" id="KW-0812">Transmembrane</keyword>
<proteinExistence type="inferred from homology"/>
<feature type="domain" description="Trichome birefringence-like C-terminal" evidence="8">
    <location>
        <begin position="144"/>
        <end position="274"/>
    </location>
</feature>
<dbReference type="InterPro" id="IPR025846">
    <property type="entry name" value="TBL_N"/>
</dbReference>
<dbReference type="GO" id="GO:0005794">
    <property type="term" value="C:Golgi apparatus"/>
    <property type="evidence" value="ECO:0007669"/>
    <property type="project" value="TreeGrafter"/>
</dbReference>
<dbReference type="GO" id="GO:0016413">
    <property type="term" value="F:O-acetyltransferase activity"/>
    <property type="evidence" value="ECO:0007669"/>
    <property type="project" value="InterPro"/>
</dbReference>
<keyword evidence="5 7" id="KW-1133">Transmembrane helix</keyword>
<dbReference type="PANTHER" id="PTHR32285:SF34">
    <property type="entry name" value="PROTEIN TRICHOME BEREFRINGENCE-LIKE 7"/>
    <property type="match status" value="1"/>
</dbReference>
<comment type="subcellular location">
    <subcellularLocation>
        <location evidence="1">Membrane</location>
        <topology evidence="1">Single-pass membrane protein</topology>
    </subcellularLocation>
</comment>
<keyword evidence="6 7" id="KW-0472">Membrane</keyword>
<evidence type="ECO:0000256" key="6">
    <source>
        <dbReference type="ARBA" id="ARBA00023136"/>
    </source>
</evidence>
<dbReference type="GO" id="GO:0016020">
    <property type="term" value="C:membrane"/>
    <property type="evidence" value="ECO:0007669"/>
    <property type="project" value="UniProtKB-SubCell"/>
</dbReference>
<dbReference type="EMBL" id="KN649265">
    <property type="protein sequence ID" value="KHN34069.1"/>
    <property type="molecule type" value="Genomic_DNA"/>
</dbReference>
<accession>A0A0B2RP33</accession>
<dbReference type="InterPro" id="IPR026057">
    <property type="entry name" value="TBL_C"/>
</dbReference>
<organism evidence="10">
    <name type="scientific">Glycine soja</name>
    <name type="common">Wild soybean</name>
    <dbReference type="NCBI Taxonomy" id="3848"/>
    <lineage>
        <taxon>Eukaryota</taxon>
        <taxon>Viridiplantae</taxon>
        <taxon>Streptophyta</taxon>
        <taxon>Embryophyta</taxon>
        <taxon>Tracheophyta</taxon>
        <taxon>Spermatophyta</taxon>
        <taxon>Magnoliopsida</taxon>
        <taxon>eudicotyledons</taxon>
        <taxon>Gunneridae</taxon>
        <taxon>Pentapetalae</taxon>
        <taxon>rosids</taxon>
        <taxon>fabids</taxon>
        <taxon>Fabales</taxon>
        <taxon>Fabaceae</taxon>
        <taxon>Papilionoideae</taxon>
        <taxon>50 kb inversion clade</taxon>
        <taxon>NPAAA clade</taxon>
        <taxon>indigoferoid/millettioid clade</taxon>
        <taxon>Phaseoleae</taxon>
        <taxon>Glycine</taxon>
        <taxon>Glycine subgen. Soja</taxon>
    </lineage>
</organism>
<dbReference type="Proteomes" id="UP000053555">
    <property type="component" value="Unassembled WGS sequence"/>
</dbReference>
<evidence type="ECO:0000256" key="2">
    <source>
        <dbReference type="ARBA" id="ARBA00007727"/>
    </source>
</evidence>
<evidence type="ECO:0000256" key="4">
    <source>
        <dbReference type="ARBA" id="ARBA00022968"/>
    </source>
</evidence>
<dbReference type="AlphaFoldDB" id="A0A0B2RP33"/>
<evidence type="ECO:0000256" key="5">
    <source>
        <dbReference type="ARBA" id="ARBA00022989"/>
    </source>
</evidence>
<comment type="similarity">
    <text evidence="2">Belongs to the PC-esterase family. TBL subfamily.</text>
</comment>
<dbReference type="InterPro" id="IPR029962">
    <property type="entry name" value="TBL"/>
</dbReference>